<protein>
    <submittedName>
        <fullName evidence="1">Uncharacterized protein</fullName>
    </submittedName>
</protein>
<keyword evidence="2" id="KW-1185">Reference proteome</keyword>
<evidence type="ECO:0000313" key="2">
    <source>
        <dbReference type="Proteomes" id="UP001149090"/>
    </source>
</evidence>
<dbReference type="EMBL" id="JAPDFW010000133">
    <property type="protein sequence ID" value="KAJ5067151.1"/>
    <property type="molecule type" value="Genomic_DNA"/>
</dbReference>
<dbReference type="AlphaFoldDB" id="A0A9Q0R5I5"/>
<proteinExistence type="predicted"/>
<gene>
    <name evidence="1" type="ORF">M0811_13200</name>
</gene>
<evidence type="ECO:0000313" key="1">
    <source>
        <dbReference type="EMBL" id="KAJ5067151.1"/>
    </source>
</evidence>
<sequence>MLRSRLFKTMFLSIQDPINQVQDYSGKSFSTLNQLIYFFYHDEFNYNMRMNFNFIEEFQDLKDFYQLNPNQIFK</sequence>
<dbReference type="Proteomes" id="UP001149090">
    <property type="component" value="Unassembled WGS sequence"/>
</dbReference>
<name>A0A9Q0R5I5_ANAIG</name>
<organism evidence="1 2">
    <name type="scientific">Anaeramoeba ignava</name>
    <name type="common">Anaerobic marine amoeba</name>
    <dbReference type="NCBI Taxonomy" id="1746090"/>
    <lineage>
        <taxon>Eukaryota</taxon>
        <taxon>Metamonada</taxon>
        <taxon>Anaeramoebidae</taxon>
        <taxon>Anaeramoeba</taxon>
    </lineage>
</organism>
<reference evidence="1" key="1">
    <citation type="submission" date="2022-10" db="EMBL/GenBank/DDBJ databases">
        <title>Novel sulphate-reducing endosymbionts in the free-living metamonad Anaeramoeba.</title>
        <authorList>
            <person name="Jerlstrom-Hultqvist J."/>
            <person name="Cepicka I."/>
            <person name="Gallot-Lavallee L."/>
            <person name="Salas-Leiva D."/>
            <person name="Curtis B.A."/>
            <person name="Zahonova K."/>
            <person name="Pipaliya S."/>
            <person name="Dacks J."/>
            <person name="Roger A.J."/>
        </authorList>
    </citation>
    <scope>NUCLEOTIDE SEQUENCE</scope>
    <source>
        <strain evidence="1">BMAN</strain>
    </source>
</reference>
<accession>A0A9Q0R5I5</accession>
<comment type="caution">
    <text evidence="1">The sequence shown here is derived from an EMBL/GenBank/DDBJ whole genome shotgun (WGS) entry which is preliminary data.</text>
</comment>